<reference evidence="1 2" key="1">
    <citation type="submission" date="2022-03" db="EMBL/GenBank/DDBJ databases">
        <authorList>
            <person name="Nunn A."/>
            <person name="Chopra R."/>
            <person name="Nunn A."/>
            <person name="Contreras Garrido A."/>
        </authorList>
    </citation>
    <scope>NUCLEOTIDE SEQUENCE [LARGE SCALE GENOMIC DNA]</scope>
</reference>
<gene>
    <name evidence="1" type="ORF">TAV2_LOCUS13718</name>
</gene>
<sequence>MRTLYDVFAGTKERCSSLTSRLIWLPKAVSRYSFISWLAISNRLATGVKMRTYGIKKYLLQCKELGFWAQVIHNNYEDTFYYLNTPRRNVHYLILLTLFFQSSINRIWHKKN</sequence>
<evidence type="ECO:0000313" key="2">
    <source>
        <dbReference type="Proteomes" id="UP000836841"/>
    </source>
</evidence>
<evidence type="ECO:0008006" key="3">
    <source>
        <dbReference type="Google" id="ProtNLM"/>
    </source>
</evidence>
<evidence type="ECO:0000313" key="1">
    <source>
        <dbReference type="EMBL" id="CAH2060825.1"/>
    </source>
</evidence>
<keyword evidence="2" id="KW-1185">Reference proteome</keyword>
<dbReference type="EMBL" id="OU466860">
    <property type="protein sequence ID" value="CAH2060825.1"/>
    <property type="molecule type" value="Genomic_DNA"/>
</dbReference>
<protein>
    <recommendedName>
        <fullName evidence="3">Reverse transcriptase zinc-binding domain-containing protein</fullName>
    </recommendedName>
</protein>
<accession>A0AAU9S9F2</accession>
<name>A0AAU9S9F2_THLAR</name>
<dbReference type="Proteomes" id="UP000836841">
    <property type="component" value="Chromosome 4"/>
</dbReference>
<proteinExistence type="predicted"/>
<dbReference type="AlphaFoldDB" id="A0AAU9S9F2"/>
<organism evidence="1 2">
    <name type="scientific">Thlaspi arvense</name>
    <name type="common">Field penny-cress</name>
    <dbReference type="NCBI Taxonomy" id="13288"/>
    <lineage>
        <taxon>Eukaryota</taxon>
        <taxon>Viridiplantae</taxon>
        <taxon>Streptophyta</taxon>
        <taxon>Embryophyta</taxon>
        <taxon>Tracheophyta</taxon>
        <taxon>Spermatophyta</taxon>
        <taxon>Magnoliopsida</taxon>
        <taxon>eudicotyledons</taxon>
        <taxon>Gunneridae</taxon>
        <taxon>Pentapetalae</taxon>
        <taxon>rosids</taxon>
        <taxon>malvids</taxon>
        <taxon>Brassicales</taxon>
        <taxon>Brassicaceae</taxon>
        <taxon>Thlaspideae</taxon>
        <taxon>Thlaspi</taxon>
    </lineage>
</organism>